<evidence type="ECO:0000256" key="1">
    <source>
        <dbReference type="ARBA" id="ARBA00004613"/>
    </source>
</evidence>
<dbReference type="InterPro" id="IPR011330">
    <property type="entry name" value="Glyco_hydro/deAcase_b/a-brl"/>
</dbReference>
<reference evidence="5 6" key="1">
    <citation type="submission" date="2019-11" db="EMBL/GenBank/DDBJ databases">
        <title>Pedobacter sp. HMF7056 Genome sequencing and assembly.</title>
        <authorList>
            <person name="Kang H."/>
            <person name="Kim H."/>
            <person name="Joh K."/>
        </authorList>
    </citation>
    <scope>NUCLEOTIDE SEQUENCE [LARGE SCALE GENOMIC DNA]</scope>
    <source>
        <strain evidence="5 6">HMF7056</strain>
    </source>
</reference>
<evidence type="ECO:0000256" key="2">
    <source>
        <dbReference type="ARBA" id="ARBA00022729"/>
    </source>
</evidence>
<dbReference type="EMBL" id="WVHS01000001">
    <property type="protein sequence ID" value="MXV14516.1"/>
    <property type="molecule type" value="Genomic_DNA"/>
</dbReference>
<dbReference type="GO" id="GO:0005576">
    <property type="term" value="C:extracellular region"/>
    <property type="evidence" value="ECO:0007669"/>
    <property type="project" value="UniProtKB-SubCell"/>
</dbReference>
<keyword evidence="6" id="KW-1185">Reference proteome</keyword>
<comment type="caution">
    <text evidence="5">The sequence shown here is derived from an EMBL/GenBank/DDBJ whole genome shotgun (WGS) entry which is preliminary data.</text>
</comment>
<evidence type="ECO:0000313" key="6">
    <source>
        <dbReference type="Proteomes" id="UP000451233"/>
    </source>
</evidence>
<keyword evidence="2 3" id="KW-0732">Signal</keyword>
<feature type="signal peptide" evidence="3">
    <location>
        <begin position="1"/>
        <end position="22"/>
    </location>
</feature>
<feature type="domain" description="NodB homology" evidence="4">
    <location>
        <begin position="42"/>
        <end position="332"/>
    </location>
</feature>
<organism evidence="5 6">
    <name type="scientific">Hufsiella ginkgonis</name>
    <dbReference type="NCBI Taxonomy" id="2695274"/>
    <lineage>
        <taxon>Bacteria</taxon>
        <taxon>Pseudomonadati</taxon>
        <taxon>Bacteroidota</taxon>
        <taxon>Sphingobacteriia</taxon>
        <taxon>Sphingobacteriales</taxon>
        <taxon>Sphingobacteriaceae</taxon>
        <taxon>Hufsiella</taxon>
    </lineage>
</organism>
<dbReference type="PANTHER" id="PTHR34216:SF3">
    <property type="entry name" value="POLY-BETA-1,6-N-ACETYL-D-GLUCOSAMINE N-DEACETYLASE"/>
    <property type="match status" value="1"/>
</dbReference>
<dbReference type="Pfam" id="PF01522">
    <property type="entry name" value="Polysacc_deac_1"/>
    <property type="match status" value="1"/>
</dbReference>
<evidence type="ECO:0000256" key="3">
    <source>
        <dbReference type="SAM" id="SignalP"/>
    </source>
</evidence>
<evidence type="ECO:0000313" key="5">
    <source>
        <dbReference type="EMBL" id="MXV14516.1"/>
    </source>
</evidence>
<dbReference type="GO" id="GO:0016810">
    <property type="term" value="F:hydrolase activity, acting on carbon-nitrogen (but not peptide) bonds"/>
    <property type="evidence" value="ECO:0007669"/>
    <property type="project" value="InterPro"/>
</dbReference>
<gene>
    <name evidence="5" type="ORF">GS398_04335</name>
</gene>
<dbReference type="PROSITE" id="PS51257">
    <property type="entry name" value="PROKAR_LIPOPROTEIN"/>
    <property type="match status" value="1"/>
</dbReference>
<dbReference type="Gene3D" id="3.20.20.370">
    <property type="entry name" value="Glycoside hydrolase/deacetylase"/>
    <property type="match status" value="1"/>
</dbReference>
<protein>
    <submittedName>
        <fullName evidence="5">Polysaccharide deacetylase family protein</fullName>
    </submittedName>
</protein>
<comment type="subcellular location">
    <subcellularLocation>
        <location evidence="1">Secreted</location>
    </subcellularLocation>
</comment>
<dbReference type="AlphaFoldDB" id="A0A7K1XVH3"/>
<accession>A0A7K1XVH3</accession>
<dbReference type="PROSITE" id="PS51677">
    <property type="entry name" value="NODB"/>
    <property type="match status" value="1"/>
</dbReference>
<dbReference type="GO" id="GO:0005975">
    <property type="term" value="P:carbohydrate metabolic process"/>
    <property type="evidence" value="ECO:0007669"/>
    <property type="project" value="InterPro"/>
</dbReference>
<proteinExistence type="predicted"/>
<dbReference type="InterPro" id="IPR051398">
    <property type="entry name" value="Polysacch_Deacetylase"/>
</dbReference>
<evidence type="ECO:0000259" key="4">
    <source>
        <dbReference type="PROSITE" id="PS51677"/>
    </source>
</evidence>
<dbReference type="Proteomes" id="UP000451233">
    <property type="component" value="Unassembled WGS sequence"/>
</dbReference>
<dbReference type="InterPro" id="IPR002509">
    <property type="entry name" value="NODB_dom"/>
</dbReference>
<dbReference type="RefSeq" id="WP_160905482.1">
    <property type="nucleotide sequence ID" value="NZ_WVHS01000001.1"/>
</dbReference>
<sequence>MNARFFFLPGFFFMAACFPAWGQESSDSTAAYIARFKDDRKAAISYTFDDGIKDQYELARPMLKKNGFKATFFIIPSQVVPREPVNAAQNKYAGSRITEPQLKEMADEGMEIGNHSWSHAKSLVQATDAELLAEIVKADSAILKMTGVKPISFAYPWNAFDARTQAAVLKDHVAARETQFGVGTRFTAAAGNAWIDGLIRKRTWGTAMIHAISFGFDALENPGVLSDHLQYVKQHERDIWVTTFGALAQYRLAREATVLNAVIKGNTAMIRLTQKAPGTFLHVPLTVVLPVKGTVRRVSAKQGRKSIPASYNNGCLLIDALPDGREVRVQWN</sequence>
<name>A0A7K1XVH3_9SPHI</name>
<dbReference type="PANTHER" id="PTHR34216">
    <property type="match status" value="1"/>
</dbReference>
<feature type="chain" id="PRO_5029633085" evidence="3">
    <location>
        <begin position="23"/>
        <end position="332"/>
    </location>
</feature>
<dbReference type="CDD" id="cd10918">
    <property type="entry name" value="CE4_NodB_like_5s_6s"/>
    <property type="match status" value="1"/>
</dbReference>
<dbReference type="SUPFAM" id="SSF88713">
    <property type="entry name" value="Glycoside hydrolase/deacetylase"/>
    <property type="match status" value="1"/>
</dbReference>